<evidence type="ECO:0000313" key="1">
    <source>
        <dbReference type="EMBL" id="ATV66898.1"/>
    </source>
</evidence>
<dbReference type="Proteomes" id="UP000231749">
    <property type="component" value="Chromosome"/>
</dbReference>
<name>A0AAD0F4H8_9FUSO</name>
<sequence>MKKIILGLFLILGVVSFAAPDFVNLKKIEDAGYTINKDGNNHFSFSMSDQESALTIAFLKTDLDPKVLNDNVRYKFPNRIKFLTELENSKAYVTEYKTDKSYIYIIIPKNQKVKDYSTRAEYYYVDRLSKDAVDRSVDIILKEIDSYIK</sequence>
<dbReference type="AlphaFoldDB" id="A0AAD0F4H8"/>
<dbReference type="RefSeq" id="WP_099991151.1">
    <property type="nucleotide sequence ID" value="NZ_CP024702.1"/>
</dbReference>
<evidence type="ECO:0000313" key="2">
    <source>
        <dbReference type="Proteomes" id="UP000231749"/>
    </source>
</evidence>
<accession>A0AAD0F4H8</accession>
<reference evidence="2" key="1">
    <citation type="submission" date="2017-11" db="EMBL/GenBank/DDBJ databases">
        <title>Genome sequencing of Fusobacterium periodonticum KCOM 1282.</title>
        <authorList>
            <person name="Kook J.-K."/>
            <person name="Park S.-N."/>
            <person name="Lim Y.K."/>
        </authorList>
    </citation>
    <scope>NUCLEOTIDE SEQUENCE [LARGE SCALE GENOMIC DNA]</scope>
    <source>
        <strain evidence="2">KCOM 1282</strain>
    </source>
</reference>
<dbReference type="EMBL" id="CP024702">
    <property type="protein sequence ID" value="ATV66898.1"/>
    <property type="molecule type" value="Genomic_DNA"/>
</dbReference>
<gene>
    <name evidence="1" type="ORF">CTM86_10140</name>
</gene>
<protein>
    <submittedName>
        <fullName evidence="1">Uncharacterized protein</fullName>
    </submittedName>
</protein>
<organism evidence="1 2">
    <name type="scientific">Fusobacterium pseudoperiodonticum</name>
    <dbReference type="NCBI Taxonomy" id="2663009"/>
    <lineage>
        <taxon>Bacteria</taxon>
        <taxon>Fusobacteriati</taxon>
        <taxon>Fusobacteriota</taxon>
        <taxon>Fusobacteriia</taxon>
        <taxon>Fusobacteriales</taxon>
        <taxon>Fusobacteriaceae</taxon>
        <taxon>Fusobacterium</taxon>
    </lineage>
</organism>
<proteinExistence type="predicted"/>